<proteinExistence type="predicted"/>
<dbReference type="Gene3D" id="2.60.40.420">
    <property type="entry name" value="Cupredoxins - blue copper proteins"/>
    <property type="match status" value="1"/>
</dbReference>
<dbReference type="SUPFAM" id="SSF49503">
    <property type="entry name" value="Cupredoxins"/>
    <property type="match status" value="1"/>
</dbReference>
<evidence type="ECO:0000313" key="2">
    <source>
        <dbReference type="EMBL" id="KAF2117581.1"/>
    </source>
</evidence>
<dbReference type="Proteomes" id="UP000799770">
    <property type="component" value="Unassembled WGS sequence"/>
</dbReference>
<evidence type="ECO:0000313" key="3">
    <source>
        <dbReference type="Proteomes" id="UP000799770"/>
    </source>
</evidence>
<reference evidence="2" key="1">
    <citation type="journal article" date="2020" name="Stud. Mycol.">
        <title>101 Dothideomycetes genomes: a test case for predicting lifestyles and emergence of pathogens.</title>
        <authorList>
            <person name="Haridas S."/>
            <person name="Albert R."/>
            <person name="Binder M."/>
            <person name="Bloem J."/>
            <person name="Labutti K."/>
            <person name="Salamov A."/>
            <person name="Andreopoulos B."/>
            <person name="Baker S."/>
            <person name="Barry K."/>
            <person name="Bills G."/>
            <person name="Bluhm B."/>
            <person name="Cannon C."/>
            <person name="Castanera R."/>
            <person name="Culley D."/>
            <person name="Daum C."/>
            <person name="Ezra D."/>
            <person name="Gonzalez J."/>
            <person name="Henrissat B."/>
            <person name="Kuo A."/>
            <person name="Liang C."/>
            <person name="Lipzen A."/>
            <person name="Lutzoni F."/>
            <person name="Magnuson J."/>
            <person name="Mondo S."/>
            <person name="Nolan M."/>
            <person name="Ohm R."/>
            <person name="Pangilinan J."/>
            <person name="Park H.-J."/>
            <person name="Ramirez L."/>
            <person name="Alfaro M."/>
            <person name="Sun H."/>
            <person name="Tritt A."/>
            <person name="Yoshinaga Y."/>
            <person name="Zwiers L.-H."/>
            <person name="Turgeon B."/>
            <person name="Goodwin S."/>
            <person name="Spatafora J."/>
            <person name="Crous P."/>
            <person name="Grigoriev I."/>
        </authorList>
    </citation>
    <scope>NUCLEOTIDE SEQUENCE</scope>
    <source>
        <strain evidence="2">CBS 627.86</strain>
    </source>
</reference>
<evidence type="ECO:0000256" key="1">
    <source>
        <dbReference type="SAM" id="SignalP"/>
    </source>
</evidence>
<dbReference type="PANTHER" id="PTHR34883">
    <property type="entry name" value="SERINE-RICH PROTEIN, PUTATIVE-RELATED-RELATED"/>
    <property type="match status" value="1"/>
</dbReference>
<dbReference type="AlphaFoldDB" id="A0A6A5ZGT1"/>
<organism evidence="2 3">
    <name type="scientific">Lophiotrema nucula</name>
    <dbReference type="NCBI Taxonomy" id="690887"/>
    <lineage>
        <taxon>Eukaryota</taxon>
        <taxon>Fungi</taxon>
        <taxon>Dikarya</taxon>
        <taxon>Ascomycota</taxon>
        <taxon>Pezizomycotina</taxon>
        <taxon>Dothideomycetes</taxon>
        <taxon>Pleosporomycetidae</taxon>
        <taxon>Pleosporales</taxon>
        <taxon>Lophiotremataceae</taxon>
        <taxon>Lophiotrema</taxon>
    </lineage>
</organism>
<keyword evidence="3" id="KW-1185">Reference proteome</keyword>
<sequence>MKYFAALPLVAGLAAAQSTYVMSAAAVASPAAEGAQTHTVTVGGLKPVSTGMAPFLGYTPEAITAAIGDTVKFVFMQKNHTATQSTFAAPCNAMANGMDSGFKPNPMGMTGAEFEWTMTVNTLDPLWFYCKQKNGTHCGKGMVMSINAATTGDKTHADFKQLAISKNGTDLTSAAIQSVGATAAAAASTVTVLAGDGTGSTATASGAAATASIAQGQGLTGDGQACSCSCLCGVNSFPAAAAQNAFGGFPAMFPS</sequence>
<feature type="signal peptide" evidence="1">
    <location>
        <begin position="1"/>
        <end position="16"/>
    </location>
</feature>
<dbReference type="OrthoDB" id="1921208at2759"/>
<name>A0A6A5ZGT1_9PLEO</name>
<dbReference type="InterPro" id="IPR052953">
    <property type="entry name" value="Ser-rich/MCO-related"/>
</dbReference>
<protein>
    <recommendedName>
        <fullName evidence="4">Cupredoxin</fullName>
    </recommendedName>
</protein>
<gene>
    <name evidence="2" type="ORF">BDV96DRAFT_489327</name>
</gene>
<dbReference type="InterPro" id="IPR008972">
    <property type="entry name" value="Cupredoxin"/>
</dbReference>
<dbReference type="PANTHER" id="PTHR34883:SF4">
    <property type="entry name" value="CUPREDOXIN"/>
    <property type="match status" value="1"/>
</dbReference>
<evidence type="ECO:0008006" key="4">
    <source>
        <dbReference type="Google" id="ProtNLM"/>
    </source>
</evidence>
<dbReference type="EMBL" id="ML977318">
    <property type="protein sequence ID" value="KAF2117581.1"/>
    <property type="molecule type" value="Genomic_DNA"/>
</dbReference>
<keyword evidence="1" id="KW-0732">Signal</keyword>
<dbReference type="CDD" id="cd00920">
    <property type="entry name" value="Cupredoxin"/>
    <property type="match status" value="1"/>
</dbReference>
<feature type="chain" id="PRO_5025385607" description="Cupredoxin" evidence="1">
    <location>
        <begin position="17"/>
        <end position="255"/>
    </location>
</feature>
<accession>A0A6A5ZGT1</accession>